<dbReference type="PANTHER" id="PTHR13373:SF21">
    <property type="entry name" value="NUCLEAR PORE COMPLEX PROTEIN NUP85"/>
    <property type="match status" value="1"/>
</dbReference>
<dbReference type="InterPro" id="IPR011502">
    <property type="entry name" value="Nucleoporin_Nup85"/>
</dbReference>
<evidence type="ECO:0000256" key="5">
    <source>
        <dbReference type="ARBA" id="ARBA00022816"/>
    </source>
</evidence>
<evidence type="ECO:0000256" key="6">
    <source>
        <dbReference type="ARBA" id="ARBA00022927"/>
    </source>
</evidence>
<dbReference type="GO" id="GO:0006606">
    <property type="term" value="P:protein import into nucleus"/>
    <property type="evidence" value="ECO:0007669"/>
    <property type="project" value="TreeGrafter"/>
</dbReference>
<dbReference type="AlphaFoldDB" id="A0A498M6D6"/>
<dbReference type="Pfam" id="PF07575">
    <property type="entry name" value="Nucleopor_Nup85"/>
    <property type="match status" value="2"/>
</dbReference>
<dbReference type="GO" id="GO:0031965">
    <property type="term" value="C:nuclear membrane"/>
    <property type="evidence" value="ECO:0007669"/>
    <property type="project" value="UniProtKB-UniRule"/>
</dbReference>
<comment type="subunit">
    <text evidence="10">Component of the nuclear pore complex (NPC).</text>
</comment>
<dbReference type="PANTHER" id="PTHR13373">
    <property type="entry name" value="FROUNT PROTEIN-RELATED"/>
    <property type="match status" value="1"/>
</dbReference>
<dbReference type="Proteomes" id="UP000290572">
    <property type="component" value="Unassembled WGS sequence"/>
</dbReference>
<accession>A0A498M6D6</accession>
<protein>
    <recommendedName>
        <fullName evidence="3 10">Nuclear pore complex protein Nup85</fullName>
    </recommendedName>
</protein>
<comment type="similarity">
    <text evidence="2 10">Belongs to the nucleoporin Nup85 family.</text>
</comment>
<dbReference type="GO" id="GO:0045893">
    <property type="term" value="P:positive regulation of DNA-templated transcription"/>
    <property type="evidence" value="ECO:0007669"/>
    <property type="project" value="TreeGrafter"/>
</dbReference>
<evidence type="ECO:0000256" key="9">
    <source>
        <dbReference type="ARBA" id="ARBA00023242"/>
    </source>
</evidence>
<evidence type="ECO:0000256" key="10">
    <source>
        <dbReference type="RuleBase" id="RU365073"/>
    </source>
</evidence>
<keyword evidence="7 10" id="KW-0811">Translocation</keyword>
<keyword evidence="6 10" id="KW-0653">Protein transport</keyword>
<keyword evidence="10" id="KW-0472">Membrane</keyword>
<keyword evidence="5 10" id="KW-0509">mRNA transport</keyword>
<dbReference type="GO" id="GO:0031080">
    <property type="term" value="C:nuclear pore outer ring"/>
    <property type="evidence" value="ECO:0007669"/>
    <property type="project" value="TreeGrafter"/>
</dbReference>
<dbReference type="GO" id="GO:0017056">
    <property type="term" value="F:structural constituent of nuclear pore"/>
    <property type="evidence" value="ECO:0007669"/>
    <property type="project" value="TreeGrafter"/>
</dbReference>
<dbReference type="EMBL" id="QBIY01012993">
    <property type="protein sequence ID" value="RXN13225.1"/>
    <property type="molecule type" value="Genomic_DNA"/>
</dbReference>
<keyword evidence="8 10" id="KW-0906">Nuclear pore complex</keyword>
<dbReference type="GO" id="GO:0006406">
    <property type="term" value="P:mRNA export from nucleus"/>
    <property type="evidence" value="ECO:0007669"/>
    <property type="project" value="TreeGrafter"/>
</dbReference>
<evidence type="ECO:0000256" key="8">
    <source>
        <dbReference type="ARBA" id="ARBA00023132"/>
    </source>
</evidence>
<sequence length="355" mass="40762">MEELDVEPSTTLIPGAGFNQKHLGFEWGPGDLLVYETNYKLQGPRSAGSPFVHVVRKDEDICSPILRKLFNESHLIFVGLQKIKEDVPSKNKKSQFVSISKNYRSVIRACMEELQQNAVSTQDGSLASQYGDQVSILLAIELIWNLCEVLFIDAAPAGSLLLHLLDWVRLHKSDVDARAREVLQSDSPAQHQSYWDVALKRLTEFDVKWRHWHEECDRCLQDNTFASNRHLETICKIMVGDEDALLEQKELLSTWYHFLVTRLLFTHPTIKPPDLHYYAQSSMNMFLGPRASPEPLDIILLSAFEFDLHQVIKDCSIALNNWWFVAHLTDLLDHCKLLQSHNLQCVSHIRAYSQI</sequence>
<keyword evidence="4 10" id="KW-0813">Transport</keyword>
<keyword evidence="12" id="KW-1185">Reference proteome</keyword>
<organism evidence="11 12">
    <name type="scientific">Labeo rohita</name>
    <name type="common">Indian major carp</name>
    <name type="synonym">Cyprinus rohita</name>
    <dbReference type="NCBI Taxonomy" id="84645"/>
    <lineage>
        <taxon>Eukaryota</taxon>
        <taxon>Metazoa</taxon>
        <taxon>Chordata</taxon>
        <taxon>Craniata</taxon>
        <taxon>Vertebrata</taxon>
        <taxon>Euteleostomi</taxon>
        <taxon>Actinopterygii</taxon>
        <taxon>Neopterygii</taxon>
        <taxon>Teleostei</taxon>
        <taxon>Ostariophysi</taxon>
        <taxon>Cypriniformes</taxon>
        <taxon>Cyprinidae</taxon>
        <taxon>Labeoninae</taxon>
        <taxon>Labeonini</taxon>
        <taxon>Labeo</taxon>
    </lineage>
</organism>
<comment type="caution">
    <text evidence="11">The sequence shown here is derived from an EMBL/GenBank/DDBJ whole genome shotgun (WGS) entry which is preliminary data.</text>
</comment>
<evidence type="ECO:0000313" key="12">
    <source>
        <dbReference type="Proteomes" id="UP000290572"/>
    </source>
</evidence>
<evidence type="ECO:0000256" key="7">
    <source>
        <dbReference type="ARBA" id="ARBA00023010"/>
    </source>
</evidence>
<evidence type="ECO:0000256" key="2">
    <source>
        <dbReference type="ARBA" id="ARBA00005573"/>
    </source>
</evidence>
<proteinExistence type="inferred from homology"/>
<comment type="function">
    <text evidence="10">Functions as a component of the nuclear pore complex (NPC).</text>
</comment>
<evidence type="ECO:0000313" key="11">
    <source>
        <dbReference type="EMBL" id="RXN13225.1"/>
    </source>
</evidence>
<comment type="subcellular location">
    <subcellularLocation>
        <location evidence="1 10">Nucleus</location>
        <location evidence="1 10">Nuclear pore complex</location>
    </subcellularLocation>
</comment>
<keyword evidence="9 10" id="KW-0539">Nucleus</keyword>
<gene>
    <name evidence="11" type="ORF">ROHU_009810</name>
</gene>
<reference evidence="11 12" key="1">
    <citation type="submission" date="2018-03" db="EMBL/GenBank/DDBJ databases">
        <title>Draft genome sequence of Rohu Carp (Labeo rohita).</title>
        <authorList>
            <person name="Das P."/>
            <person name="Kushwaha B."/>
            <person name="Joshi C.G."/>
            <person name="Kumar D."/>
            <person name="Nagpure N.S."/>
            <person name="Sahoo L."/>
            <person name="Das S.P."/>
            <person name="Bit A."/>
            <person name="Patnaik S."/>
            <person name="Meher P.K."/>
            <person name="Jayasankar P."/>
            <person name="Koringa P.G."/>
            <person name="Patel N.V."/>
            <person name="Hinsu A.T."/>
            <person name="Kumar R."/>
            <person name="Pandey M."/>
            <person name="Agarwal S."/>
            <person name="Srivastava S."/>
            <person name="Singh M."/>
            <person name="Iquebal M.A."/>
            <person name="Jaiswal S."/>
            <person name="Angadi U.B."/>
            <person name="Kumar N."/>
            <person name="Raza M."/>
            <person name="Shah T.M."/>
            <person name="Rai A."/>
            <person name="Jena J.K."/>
        </authorList>
    </citation>
    <scope>NUCLEOTIDE SEQUENCE [LARGE SCALE GENOMIC DNA]</scope>
    <source>
        <strain evidence="11">DASCIFA01</strain>
        <tissue evidence="11">Testis</tissue>
    </source>
</reference>
<name>A0A498M6D6_LABRO</name>
<evidence type="ECO:0000256" key="3">
    <source>
        <dbReference type="ARBA" id="ARBA00017729"/>
    </source>
</evidence>
<dbReference type="STRING" id="84645.A0A498M6D6"/>
<evidence type="ECO:0000256" key="4">
    <source>
        <dbReference type="ARBA" id="ARBA00022448"/>
    </source>
</evidence>
<evidence type="ECO:0000256" key="1">
    <source>
        <dbReference type="ARBA" id="ARBA00004567"/>
    </source>
</evidence>